<evidence type="ECO:0000256" key="1">
    <source>
        <dbReference type="ARBA" id="ARBA00022723"/>
    </source>
</evidence>
<protein>
    <recommendedName>
        <fullName evidence="5 6">Formimidoylglutamase</fullName>
        <ecNumber evidence="5 6">3.5.3.8</ecNumber>
    </recommendedName>
    <alternativeName>
        <fullName evidence="5">Formiminoglutamase</fullName>
    </alternativeName>
    <alternativeName>
        <fullName evidence="5">Formiminoglutamate hydrolase</fullName>
    </alternativeName>
</protein>
<feature type="binding site" evidence="5">
    <location>
        <position position="152"/>
    </location>
    <ligand>
        <name>Mn(2+)</name>
        <dbReference type="ChEBI" id="CHEBI:29035"/>
        <label>2</label>
    </ligand>
</feature>
<feature type="binding site" evidence="7">
    <location>
        <position position="154"/>
    </location>
    <ligand>
        <name>Mn(2+)</name>
        <dbReference type="ChEBI" id="CHEBI:29035"/>
        <label>1</label>
    </ligand>
</feature>
<dbReference type="RefSeq" id="WP_168878586.1">
    <property type="nucleotide sequence ID" value="NZ_JABAIM010000005.1"/>
</dbReference>
<dbReference type="PROSITE" id="PS51409">
    <property type="entry name" value="ARGINASE_2"/>
    <property type="match status" value="1"/>
</dbReference>
<dbReference type="AlphaFoldDB" id="A0A847S0Q1"/>
<dbReference type="Pfam" id="PF00491">
    <property type="entry name" value="Arginase"/>
    <property type="match status" value="1"/>
</dbReference>
<dbReference type="Proteomes" id="UP000587991">
    <property type="component" value="Unassembled WGS sequence"/>
</dbReference>
<accession>A0A847S0Q1</accession>
<keyword evidence="2 5" id="KW-0378">Hydrolase</keyword>
<name>A0A847S0Q1_9NEIS</name>
<dbReference type="CDD" id="cd09988">
    <property type="entry name" value="Formimidoylglutamase"/>
    <property type="match status" value="1"/>
</dbReference>
<dbReference type="HAMAP" id="MF_00737">
    <property type="entry name" value="Formimidoylglutam"/>
    <property type="match status" value="1"/>
</dbReference>
<comment type="cofactor">
    <cofactor evidence="5 7">
        <name>Mn(2+)</name>
        <dbReference type="ChEBI" id="CHEBI:29035"/>
    </cofactor>
    <text evidence="5 7">Binds 2 manganese ions per subunit.</text>
</comment>
<reference evidence="10 11" key="1">
    <citation type="submission" date="2020-04" db="EMBL/GenBank/DDBJ databases">
        <title>Draft genome of Leeia sp. IMCC25680.</title>
        <authorList>
            <person name="Song J."/>
            <person name="Cho J.-C."/>
        </authorList>
    </citation>
    <scope>NUCLEOTIDE SEQUENCE [LARGE SCALE GENOMIC DNA]</scope>
    <source>
        <strain evidence="10 11">IMCC25680</strain>
    </source>
</reference>
<dbReference type="UniPathway" id="UPA00379">
    <property type="reaction ID" value="UER00552"/>
</dbReference>
<evidence type="ECO:0000256" key="2">
    <source>
        <dbReference type="ARBA" id="ARBA00022801"/>
    </source>
</evidence>
<dbReference type="SUPFAM" id="SSF52768">
    <property type="entry name" value="Arginase/deacetylase"/>
    <property type="match status" value="1"/>
</dbReference>
<keyword evidence="3 5" id="KW-0369">Histidine metabolism</keyword>
<dbReference type="GO" id="GO:0019556">
    <property type="term" value="P:L-histidine catabolic process to glutamate and formamide"/>
    <property type="evidence" value="ECO:0007669"/>
    <property type="project" value="UniProtKB-UniRule"/>
</dbReference>
<keyword evidence="4 5" id="KW-0464">Manganese</keyword>
<gene>
    <name evidence="5" type="primary">hutG</name>
    <name evidence="10" type="ORF">HF682_17255</name>
</gene>
<dbReference type="InterPro" id="IPR005923">
    <property type="entry name" value="HutG"/>
</dbReference>
<evidence type="ECO:0000313" key="10">
    <source>
        <dbReference type="EMBL" id="NLR76920.1"/>
    </source>
</evidence>
<comment type="pathway">
    <text evidence="5">Amino-acid degradation; L-histidine degradation into L-glutamate; L-glutamate from N-formimidoyl-L-glutamate (hydrolase route): step 1/1.</text>
</comment>
<feature type="binding site" evidence="5 7">
    <location>
        <position position="123"/>
    </location>
    <ligand>
        <name>Mn(2+)</name>
        <dbReference type="ChEBI" id="CHEBI:29035"/>
        <label>1</label>
    </ligand>
</feature>
<evidence type="ECO:0000256" key="5">
    <source>
        <dbReference type="HAMAP-Rule" id="MF_00737"/>
    </source>
</evidence>
<evidence type="ECO:0000313" key="11">
    <source>
        <dbReference type="Proteomes" id="UP000587991"/>
    </source>
</evidence>
<proteinExistence type="inferred from homology"/>
<dbReference type="GO" id="GO:0019557">
    <property type="term" value="P:L-histidine catabolic process to glutamate and formate"/>
    <property type="evidence" value="ECO:0007669"/>
    <property type="project" value="UniProtKB-UniPathway"/>
</dbReference>
<dbReference type="PRINTS" id="PR00116">
    <property type="entry name" value="ARGINASE"/>
</dbReference>
<feature type="binding site" evidence="5">
    <location>
        <position position="243"/>
    </location>
    <ligand>
        <name>Mn(2+)</name>
        <dbReference type="ChEBI" id="CHEBI:29035"/>
        <label>2</label>
    </ligand>
</feature>
<dbReference type="EC" id="3.5.3.8" evidence="5 6"/>
<evidence type="ECO:0000256" key="6">
    <source>
        <dbReference type="NCBIfam" id="TIGR01227"/>
    </source>
</evidence>
<keyword evidence="1 5" id="KW-0479">Metal-binding</keyword>
<dbReference type="InterPro" id="IPR023696">
    <property type="entry name" value="Ureohydrolase_dom_sf"/>
</dbReference>
<comment type="similarity">
    <text evidence="5 8 9">Belongs to the arginase family.</text>
</comment>
<feature type="binding site" evidence="7">
    <location>
        <position position="245"/>
    </location>
    <ligand>
        <name>Mn(2+)</name>
        <dbReference type="ChEBI" id="CHEBI:29035"/>
        <label>1</label>
    </ligand>
</feature>
<feature type="binding site" evidence="5 7">
    <location>
        <position position="243"/>
    </location>
    <ligand>
        <name>Mn(2+)</name>
        <dbReference type="ChEBI" id="CHEBI:29035"/>
        <label>1</label>
    </ligand>
</feature>
<feature type="binding site" evidence="5">
    <location>
        <position position="245"/>
    </location>
    <ligand>
        <name>Mn(2+)</name>
        <dbReference type="ChEBI" id="CHEBI:29035"/>
        <label>2</label>
    </ligand>
</feature>
<dbReference type="PIRSF" id="PIRSF036979">
    <property type="entry name" value="Arginase"/>
    <property type="match status" value="1"/>
</dbReference>
<comment type="catalytic activity">
    <reaction evidence="5">
        <text>N-formimidoyl-L-glutamate + H2O = formamide + L-glutamate</text>
        <dbReference type="Rhea" id="RHEA:22492"/>
        <dbReference type="ChEBI" id="CHEBI:15377"/>
        <dbReference type="ChEBI" id="CHEBI:16397"/>
        <dbReference type="ChEBI" id="CHEBI:29985"/>
        <dbReference type="ChEBI" id="CHEBI:58928"/>
        <dbReference type="EC" id="3.5.3.8"/>
    </reaction>
</comment>
<dbReference type="EMBL" id="JABAIM010000005">
    <property type="protein sequence ID" value="NLR76920.1"/>
    <property type="molecule type" value="Genomic_DNA"/>
</dbReference>
<evidence type="ECO:0000256" key="7">
    <source>
        <dbReference type="PIRSR" id="PIRSR036979-1"/>
    </source>
</evidence>
<dbReference type="GO" id="GO:0008783">
    <property type="term" value="F:agmatinase activity"/>
    <property type="evidence" value="ECO:0007669"/>
    <property type="project" value="TreeGrafter"/>
</dbReference>
<dbReference type="GO" id="GO:0050415">
    <property type="term" value="F:formimidoylglutamase activity"/>
    <property type="evidence" value="ECO:0007669"/>
    <property type="project" value="UniProtKB-UniRule"/>
</dbReference>
<organism evidence="10 11">
    <name type="scientific">Leeia aquatica</name>
    <dbReference type="NCBI Taxonomy" id="2725557"/>
    <lineage>
        <taxon>Bacteria</taxon>
        <taxon>Pseudomonadati</taxon>
        <taxon>Pseudomonadota</taxon>
        <taxon>Betaproteobacteria</taxon>
        <taxon>Neisseriales</taxon>
        <taxon>Leeiaceae</taxon>
        <taxon>Leeia</taxon>
    </lineage>
</organism>
<dbReference type="GO" id="GO:0030145">
    <property type="term" value="F:manganese ion binding"/>
    <property type="evidence" value="ECO:0007669"/>
    <property type="project" value="UniProtKB-UniRule"/>
</dbReference>
<comment type="caution">
    <text evidence="10">The sequence shown here is derived from an EMBL/GenBank/DDBJ whole genome shotgun (WGS) entry which is preliminary data.</text>
</comment>
<feature type="binding site" evidence="5 7">
    <location>
        <position position="156"/>
    </location>
    <ligand>
        <name>Mn(2+)</name>
        <dbReference type="ChEBI" id="CHEBI:29035"/>
        <label>1</label>
    </ligand>
</feature>
<sequence length="314" mass="33819">MFQHTDFKLWQGRVDDEEGERALRWHQQVQALQAGAAPGFALLGFACDAGVARNQGRTGAKAGPDLIRKALANLAWHHPQPVYDGGSVVCEGDALEASQALLGTHVATAMAARHTPIVLGGGHEIAWGSWQGLAAHAASLAQPPRIGILNFDAHFDLRQAARASSGTPFRQIAEDCQARGWPFHYACLGVAETANTQALFARAESLGVWWRTDQQMLASQLPAIRAQLEAFLTEVDWLYLSIDLDVLPAAVAPGVSAPAAHGVELPVIEALLDDILRSGKLKLADLAEFNPQHDQDHRTAKVAARLVWLLARGV</sequence>
<dbReference type="PANTHER" id="PTHR11358:SF35">
    <property type="entry name" value="FORMIMIDOYLGLUTAMASE"/>
    <property type="match status" value="1"/>
</dbReference>
<dbReference type="Gene3D" id="3.40.800.10">
    <property type="entry name" value="Ureohydrolase domain"/>
    <property type="match status" value="1"/>
</dbReference>
<feature type="binding site" evidence="5 7">
    <location>
        <position position="152"/>
    </location>
    <ligand>
        <name>Mn(2+)</name>
        <dbReference type="ChEBI" id="CHEBI:29035"/>
        <label>1</label>
    </ligand>
</feature>
<feature type="binding site" evidence="5">
    <location>
        <position position="154"/>
    </location>
    <ligand>
        <name>Mn(2+)</name>
        <dbReference type="ChEBI" id="CHEBI:29035"/>
        <label>2</label>
    </ligand>
</feature>
<evidence type="ECO:0000256" key="3">
    <source>
        <dbReference type="ARBA" id="ARBA00022808"/>
    </source>
</evidence>
<keyword evidence="11" id="KW-1185">Reference proteome</keyword>
<dbReference type="PANTHER" id="PTHR11358">
    <property type="entry name" value="ARGINASE/AGMATINASE"/>
    <property type="match status" value="1"/>
</dbReference>
<evidence type="ECO:0000256" key="8">
    <source>
        <dbReference type="PROSITE-ProRule" id="PRU00742"/>
    </source>
</evidence>
<dbReference type="NCBIfam" id="TIGR01227">
    <property type="entry name" value="hutG"/>
    <property type="match status" value="1"/>
</dbReference>
<dbReference type="PROSITE" id="PS01053">
    <property type="entry name" value="ARGINASE_1"/>
    <property type="match status" value="1"/>
</dbReference>
<dbReference type="InterPro" id="IPR020855">
    <property type="entry name" value="Ureohydrolase_Mn_BS"/>
</dbReference>
<dbReference type="InterPro" id="IPR006035">
    <property type="entry name" value="Ureohydrolase"/>
</dbReference>
<evidence type="ECO:0000256" key="9">
    <source>
        <dbReference type="RuleBase" id="RU003684"/>
    </source>
</evidence>
<comment type="function">
    <text evidence="5">Catalyzes the conversion of N-formimidoyl-L-glutamate to L-glutamate and formamide.</text>
</comment>
<evidence type="ECO:0000256" key="4">
    <source>
        <dbReference type="ARBA" id="ARBA00023211"/>
    </source>
</evidence>
<dbReference type="GO" id="GO:0033389">
    <property type="term" value="P:putrescine biosynthetic process from arginine, via agmatine"/>
    <property type="evidence" value="ECO:0007669"/>
    <property type="project" value="TreeGrafter"/>
</dbReference>